<dbReference type="FunFam" id="3.40.50.2000:FF:000020">
    <property type="entry name" value="Glycosyltransferase"/>
    <property type="match status" value="1"/>
</dbReference>
<keyword evidence="3" id="KW-0328">Glycosyltransferase</keyword>
<evidence type="ECO:0000256" key="4">
    <source>
        <dbReference type="RuleBase" id="RU362057"/>
    </source>
</evidence>
<reference evidence="5" key="1">
    <citation type="submission" date="2020-07" db="EMBL/GenBank/DDBJ databases">
        <title>Genome sequence and genetic diversity analysis of an under-domesticated orphan crop, white fonio (Digitaria exilis).</title>
        <authorList>
            <person name="Bennetzen J.L."/>
            <person name="Chen S."/>
            <person name="Ma X."/>
            <person name="Wang X."/>
            <person name="Yssel A.E.J."/>
            <person name="Chaluvadi S.R."/>
            <person name="Johnson M."/>
            <person name="Gangashetty P."/>
            <person name="Hamidou F."/>
            <person name="Sanogo M.D."/>
            <person name="Zwaenepoel A."/>
            <person name="Wallace J."/>
            <person name="Van De Peer Y."/>
            <person name="Van Deynze A."/>
        </authorList>
    </citation>
    <scope>NUCLEOTIDE SEQUENCE</scope>
    <source>
        <tissue evidence="5">Leaves</tissue>
    </source>
</reference>
<dbReference type="SUPFAM" id="SSF53756">
    <property type="entry name" value="UDP-Glycosyltransferase/glycogen phosphorylase"/>
    <property type="match status" value="1"/>
</dbReference>
<dbReference type="CDD" id="cd03784">
    <property type="entry name" value="GT1_Gtf-like"/>
    <property type="match status" value="1"/>
</dbReference>
<sequence length="481" mass="52015">MATDDTKQQTVVLYPFPGVGHVVPMVHLAKVFLRHGYDVTIVLVVPPPGLPGFGTGVTDRIAASNPAISFHTLPPIPDDAHLSTSGKKKKHPFLLLLHLMERYNDALGSFLGSIPRARLHSLVTTMFTTHAVDVASKLNTPAYTFFTSAAATLAVLTQLPALLAGRTTGLVELGEEPLEFLGLPPLPASHLMPEVLPHPDDDELCRTIVNVWTRIMDADGVLVNTFEWLEAGPVQALMDPRCVPGRVLPPVYCIGPLVGDGASGGEAVNRHECLAWLDAQPARSVVFLCFGSRGSLSVEKIREIATGLEMSRQRFLWVLPTVAGTDGSVNLEALLPEGFLERNKDRGLVVQSWVPQLDVLGHPATAAFVTHCGWNSTLEAIMAGVPLLCWPLYAEQMLNKVLITVAMGIGVELEGYKAGFIKAAEVEAKVRLVMESQEGRELRARVVECKKQACTAMEDGGSSDAAFSRFLSDVENLAERV</sequence>
<evidence type="ECO:0000313" key="5">
    <source>
        <dbReference type="EMBL" id="KAF8754403.1"/>
    </source>
</evidence>
<gene>
    <name evidence="5" type="ORF">HU200_011508</name>
</gene>
<keyword evidence="2 3" id="KW-0808">Transferase</keyword>
<organism evidence="5 6">
    <name type="scientific">Digitaria exilis</name>
    <dbReference type="NCBI Taxonomy" id="1010633"/>
    <lineage>
        <taxon>Eukaryota</taxon>
        <taxon>Viridiplantae</taxon>
        <taxon>Streptophyta</taxon>
        <taxon>Embryophyta</taxon>
        <taxon>Tracheophyta</taxon>
        <taxon>Spermatophyta</taxon>
        <taxon>Magnoliopsida</taxon>
        <taxon>Liliopsida</taxon>
        <taxon>Poales</taxon>
        <taxon>Poaceae</taxon>
        <taxon>PACMAD clade</taxon>
        <taxon>Panicoideae</taxon>
        <taxon>Panicodae</taxon>
        <taxon>Paniceae</taxon>
        <taxon>Anthephorinae</taxon>
        <taxon>Digitaria</taxon>
    </lineage>
</organism>
<dbReference type="PANTHER" id="PTHR48048:SF15">
    <property type="entry name" value="GLYCOSYLTRANSFERASE"/>
    <property type="match status" value="1"/>
</dbReference>
<dbReference type="EMBL" id="JACEFO010000869">
    <property type="protein sequence ID" value="KAF8754403.1"/>
    <property type="molecule type" value="Genomic_DNA"/>
</dbReference>
<name>A0A835FI24_9POAL</name>
<dbReference type="Proteomes" id="UP000636709">
    <property type="component" value="Unassembled WGS sequence"/>
</dbReference>
<dbReference type="InterPro" id="IPR035595">
    <property type="entry name" value="UDP_glycos_trans_CS"/>
</dbReference>
<dbReference type="InterPro" id="IPR050481">
    <property type="entry name" value="UDP-glycosyltransf_plant"/>
</dbReference>
<evidence type="ECO:0000256" key="1">
    <source>
        <dbReference type="ARBA" id="ARBA00009995"/>
    </source>
</evidence>
<keyword evidence="6" id="KW-1185">Reference proteome</keyword>
<accession>A0A835FI24</accession>
<dbReference type="OrthoDB" id="784214at2759"/>
<evidence type="ECO:0000256" key="2">
    <source>
        <dbReference type="ARBA" id="ARBA00022679"/>
    </source>
</evidence>
<dbReference type="PANTHER" id="PTHR48048">
    <property type="entry name" value="GLYCOSYLTRANSFERASE"/>
    <property type="match status" value="1"/>
</dbReference>
<dbReference type="AlphaFoldDB" id="A0A835FI24"/>
<proteinExistence type="inferred from homology"/>
<evidence type="ECO:0000256" key="3">
    <source>
        <dbReference type="RuleBase" id="RU003718"/>
    </source>
</evidence>
<dbReference type="InterPro" id="IPR002213">
    <property type="entry name" value="UDP_glucos_trans"/>
</dbReference>
<dbReference type="EC" id="2.4.1.-" evidence="4"/>
<protein>
    <recommendedName>
        <fullName evidence="4">Glycosyltransferase</fullName>
        <ecNumber evidence="4">2.4.1.-</ecNumber>
    </recommendedName>
</protein>
<evidence type="ECO:0000313" key="6">
    <source>
        <dbReference type="Proteomes" id="UP000636709"/>
    </source>
</evidence>
<dbReference type="GO" id="GO:0035251">
    <property type="term" value="F:UDP-glucosyltransferase activity"/>
    <property type="evidence" value="ECO:0007669"/>
    <property type="project" value="InterPro"/>
</dbReference>
<dbReference type="Gene3D" id="3.40.50.2000">
    <property type="entry name" value="Glycogen Phosphorylase B"/>
    <property type="match status" value="2"/>
</dbReference>
<comment type="similarity">
    <text evidence="1 3">Belongs to the UDP-glycosyltransferase family.</text>
</comment>
<dbReference type="Pfam" id="PF00201">
    <property type="entry name" value="UDPGT"/>
    <property type="match status" value="1"/>
</dbReference>
<dbReference type="PROSITE" id="PS00375">
    <property type="entry name" value="UDPGT"/>
    <property type="match status" value="1"/>
</dbReference>
<comment type="caution">
    <text evidence="5">The sequence shown here is derived from an EMBL/GenBank/DDBJ whole genome shotgun (WGS) entry which is preliminary data.</text>
</comment>